<dbReference type="Proteomes" id="UP000299102">
    <property type="component" value="Unassembled WGS sequence"/>
</dbReference>
<dbReference type="OrthoDB" id="9995375at2759"/>
<gene>
    <name evidence="2" type="ORF">EVAR_25527_1</name>
</gene>
<proteinExistence type="predicted"/>
<dbReference type="AlphaFoldDB" id="A0A4C1VM24"/>
<comment type="caution">
    <text evidence="2">The sequence shown here is derived from an EMBL/GenBank/DDBJ whole genome shotgun (WGS) entry which is preliminary data.</text>
</comment>
<keyword evidence="3" id="KW-1185">Reference proteome</keyword>
<sequence length="196" mass="21664">MDGYDINKLSISLPQTLYLAHTQAGKTELKAMGCGQGKESRVLTIHEAQGLASKKCGNSKNSVEESRNLQQHSTRGRSNHASHRKLYLPYGRELNIKSLERGARRPYIDYGSLVWSIGVCGACEAVGRQGCPTWPVIQRASLNTSLFGSSGHLGVYLQRSRGRTSFVLDVLYTAVFTSQKVAGMYSMFMIHVLDYS</sequence>
<protein>
    <submittedName>
        <fullName evidence="2">Uncharacterized protein</fullName>
    </submittedName>
</protein>
<organism evidence="2 3">
    <name type="scientific">Eumeta variegata</name>
    <name type="common">Bagworm moth</name>
    <name type="synonym">Eumeta japonica</name>
    <dbReference type="NCBI Taxonomy" id="151549"/>
    <lineage>
        <taxon>Eukaryota</taxon>
        <taxon>Metazoa</taxon>
        <taxon>Ecdysozoa</taxon>
        <taxon>Arthropoda</taxon>
        <taxon>Hexapoda</taxon>
        <taxon>Insecta</taxon>
        <taxon>Pterygota</taxon>
        <taxon>Neoptera</taxon>
        <taxon>Endopterygota</taxon>
        <taxon>Lepidoptera</taxon>
        <taxon>Glossata</taxon>
        <taxon>Ditrysia</taxon>
        <taxon>Tineoidea</taxon>
        <taxon>Psychidae</taxon>
        <taxon>Oiketicinae</taxon>
        <taxon>Eumeta</taxon>
    </lineage>
</organism>
<evidence type="ECO:0000256" key="1">
    <source>
        <dbReference type="SAM" id="MobiDB-lite"/>
    </source>
</evidence>
<accession>A0A4C1VM24</accession>
<evidence type="ECO:0000313" key="3">
    <source>
        <dbReference type="Proteomes" id="UP000299102"/>
    </source>
</evidence>
<name>A0A4C1VM24_EUMVA</name>
<feature type="region of interest" description="Disordered" evidence="1">
    <location>
        <begin position="56"/>
        <end position="81"/>
    </location>
</feature>
<reference evidence="2 3" key="1">
    <citation type="journal article" date="2019" name="Commun. Biol.">
        <title>The bagworm genome reveals a unique fibroin gene that provides high tensile strength.</title>
        <authorList>
            <person name="Kono N."/>
            <person name="Nakamura H."/>
            <person name="Ohtoshi R."/>
            <person name="Tomita M."/>
            <person name="Numata K."/>
            <person name="Arakawa K."/>
        </authorList>
    </citation>
    <scope>NUCLEOTIDE SEQUENCE [LARGE SCALE GENOMIC DNA]</scope>
</reference>
<dbReference type="EMBL" id="BGZK01000369">
    <property type="protein sequence ID" value="GBP39703.1"/>
    <property type="molecule type" value="Genomic_DNA"/>
</dbReference>
<evidence type="ECO:0000313" key="2">
    <source>
        <dbReference type="EMBL" id="GBP39703.1"/>
    </source>
</evidence>